<dbReference type="RefSeq" id="WP_271689525.1">
    <property type="nucleotide sequence ID" value="NZ_CP116423.1"/>
</dbReference>
<reference evidence="2" key="1">
    <citation type="submission" date="2023-01" db="EMBL/GenBank/DDBJ databases">
        <title>Comparative genomic analysis of cold water coral derived Sulfitobacter faviae: insights into their metabolism and habitat adaptation.</title>
        <authorList>
            <person name="Guo Y."/>
            <person name="Lin S."/>
            <person name="Huang Z."/>
            <person name="Tang K."/>
            <person name="Wang X."/>
        </authorList>
    </citation>
    <scope>NUCLEOTIDE SEQUENCE</scope>
    <source>
        <strain evidence="2">SCSIO W_1865</strain>
    </source>
</reference>
<keyword evidence="1" id="KW-0732">Signal</keyword>
<sequence length="122" mass="13240">MARQLILTAAVCSALSIAALVAFPGRATAGTRVYEGREAAALRCANTLALTAVALSAAELIGEGEKNVMLGVTVRILDRHVEGTWAQKRAAMEVMRDRRSVPDTLEDYRRIAERCLVQFPIN</sequence>
<evidence type="ECO:0000313" key="3">
    <source>
        <dbReference type="Proteomes" id="UP001210770"/>
    </source>
</evidence>
<accession>A0AAX3LSI0</accession>
<evidence type="ECO:0000313" key="2">
    <source>
        <dbReference type="EMBL" id="WCE71352.1"/>
    </source>
</evidence>
<protein>
    <submittedName>
        <fullName evidence="2">Uncharacterized protein</fullName>
    </submittedName>
</protein>
<dbReference type="AlphaFoldDB" id="A0AAX3LSI0"/>
<evidence type="ECO:0000256" key="1">
    <source>
        <dbReference type="SAM" id="SignalP"/>
    </source>
</evidence>
<gene>
    <name evidence="2" type="ORF">PL336_05810</name>
</gene>
<proteinExistence type="predicted"/>
<organism evidence="2 3">
    <name type="scientific">Sulfitobacter faviae</name>
    <dbReference type="NCBI Taxonomy" id="1775881"/>
    <lineage>
        <taxon>Bacteria</taxon>
        <taxon>Pseudomonadati</taxon>
        <taxon>Pseudomonadota</taxon>
        <taxon>Alphaproteobacteria</taxon>
        <taxon>Rhodobacterales</taxon>
        <taxon>Roseobacteraceae</taxon>
        <taxon>Sulfitobacter</taxon>
    </lineage>
</organism>
<dbReference type="Proteomes" id="UP001210770">
    <property type="component" value="Chromosome"/>
</dbReference>
<dbReference type="EMBL" id="CP116423">
    <property type="protein sequence ID" value="WCE71352.1"/>
    <property type="molecule type" value="Genomic_DNA"/>
</dbReference>
<name>A0AAX3LSI0_9RHOB</name>
<feature type="chain" id="PRO_5043320857" evidence="1">
    <location>
        <begin position="30"/>
        <end position="122"/>
    </location>
</feature>
<feature type="signal peptide" evidence="1">
    <location>
        <begin position="1"/>
        <end position="29"/>
    </location>
</feature>